<dbReference type="Proteomes" id="UP001158066">
    <property type="component" value="Unassembled WGS sequence"/>
</dbReference>
<dbReference type="GO" id="GO:0005737">
    <property type="term" value="C:cytoplasm"/>
    <property type="evidence" value="ECO:0007669"/>
    <property type="project" value="UniProtKB-SubCell"/>
</dbReference>
<dbReference type="PANTHER" id="PTHR34298">
    <property type="entry name" value="SEGREGATION AND CONDENSATION PROTEIN B"/>
    <property type="match status" value="1"/>
</dbReference>
<comment type="function">
    <text evidence="5">Participates in chromosomal partition during cell division. May act via the formation of a condensin-like complex containing Smc and ScpA that pull DNA away from mid-cell into both cell halves.</text>
</comment>
<dbReference type="HAMAP" id="MF_01804">
    <property type="entry name" value="ScpB"/>
    <property type="match status" value="1"/>
</dbReference>
<dbReference type="Gene3D" id="1.10.10.10">
    <property type="entry name" value="Winged helix-like DNA-binding domain superfamily/Winged helix DNA-binding domain"/>
    <property type="match status" value="2"/>
</dbReference>
<reference evidence="6" key="1">
    <citation type="submission" date="2017-05" db="EMBL/GenBank/DDBJ databases">
        <authorList>
            <person name="Varghese N."/>
            <person name="Submissions S."/>
        </authorList>
    </citation>
    <scope>NUCLEOTIDE SEQUENCE</scope>
    <source>
        <strain evidence="6">Su22</strain>
    </source>
</reference>
<sequence length="188" mass="21373">MEREKQKAVLEALLFAYSEPISAPELSKATGFSLKETRELLSELRADYAFYHRGMILLQMEDDYQLATNPVYVTYLEKLITPRSYKTLSQASLEALAIIAYKQPITKAEIEDIRGVKCDQAIRTLLEKHLIEDKGRLEKIGRPIIYGTTSHFLKTFGFTSLSELPDTNAFLKSDEKCVSGEELQQSID</sequence>
<dbReference type="GO" id="GO:0051301">
    <property type="term" value="P:cell division"/>
    <property type="evidence" value="ECO:0007669"/>
    <property type="project" value="UniProtKB-KW"/>
</dbReference>
<dbReference type="SUPFAM" id="SSF46785">
    <property type="entry name" value="Winged helix' DNA-binding domain"/>
    <property type="match status" value="2"/>
</dbReference>
<dbReference type="InterPro" id="IPR005234">
    <property type="entry name" value="ScpB_csome_segregation"/>
</dbReference>
<dbReference type="PIRSF" id="PIRSF019345">
    <property type="entry name" value="ScpB"/>
    <property type="match status" value="1"/>
</dbReference>
<dbReference type="GO" id="GO:0006260">
    <property type="term" value="P:DNA replication"/>
    <property type="evidence" value="ECO:0007669"/>
    <property type="project" value="UniProtKB-UniRule"/>
</dbReference>
<gene>
    <name evidence="5" type="primary">scpB</name>
    <name evidence="6" type="ORF">SAMN06296020_103231</name>
</gene>
<dbReference type="NCBIfam" id="TIGR00281">
    <property type="entry name" value="SMC-Scp complex subunit ScpB"/>
    <property type="match status" value="1"/>
</dbReference>
<dbReference type="InterPro" id="IPR036390">
    <property type="entry name" value="WH_DNA-bd_sf"/>
</dbReference>
<keyword evidence="4 5" id="KW-0131">Cell cycle</keyword>
<keyword evidence="7" id="KW-1185">Reference proteome</keyword>
<dbReference type="AlphaFoldDB" id="A0AA45WUJ1"/>
<comment type="caution">
    <text evidence="6">The sequence shown here is derived from an EMBL/GenBank/DDBJ whole genome shotgun (WGS) entry which is preliminary data.</text>
</comment>
<comment type="subunit">
    <text evidence="5">Homodimer. Homodimerization may be required to stabilize the binding of ScpA to the Smc head domains. Component of a cohesin-like complex composed of ScpA, ScpB and the Smc homodimer, in which ScpA and ScpB bind to the head domain of Smc. The presence of the three proteins is required for the association of the complex with DNA.</text>
</comment>
<dbReference type="GO" id="GO:0051304">
    <property type="term" value="P:chromosome separation"/>
    <property type="evidence" value="ECO:0007669"/>
    <property type="project" value="InterPro"/>
</dbReference>
<evidence type="ECO:0000313" key="7">
    <source>
        <dbReference type="Proteomes" id="UP001158066"/>
    </source>
</evidence>
<evidence type="ECO:0000256" key="1">
    <source>
        <dbReference type="ARBA" id="ARBA00022490"/>
    </source>
</evidence>
<dbReference type="PANTHER" id="PTHR34298:SF2">
    <property type="entry name" value="SEGREGATION AND CONDENSATION PROTEIN B"/>
    <property type="match status" value="1"/>
</dbReference>
<accession>A0AA45WUJ1</accession>
<comment type="subcellular location">
    <subcellularLocation>
        <location evidence="5">Cytoplasm</location>
    </subcellularLocation>
    <text evidence="5">Associated with two foci at the outer edges of the nucleoid region in young cells, and at four foci within both cell halves in older cells.</text>
</comment>
<organism evidence="6 7">
    <name type="scientific">Anoxynatronum buryatiense</name>
    <dbReference type="NCBI Taxonomy" id="489973"/>
    <lineage>
        <taxon>Bacteria</taxon>
        <taxon>Bacillati</taxon>
        <taxon>Bacillota</taxon>
        <taxon>Clostridia</taxon>
        <taxon>Eubacteriales</taxon>
        <taxon>Clostridiaceae</taxon>
        <taxon>Anoxynatronum</taxon>
    </lineage>
</organism>
<comment type="similarity">
    <text evidence="5">Belongs to the ScpB family.</text>
</comment>
<name>A0AA45WUJ1_9CLOT</name>
<evidence type="ECO:0000256" key="2">
    <source>
        <dbReference type="ARBA" id="ARBA00022618"/>
    </source>
</evidence>
<proteinExistence type="inferred from homology"/>
<dbReference type="RefSeq" id="WP_283408500.1">
    <property type="nucleotide sequence ID" value="NZ_FXUF01000003.1"/>
</dbReference>
<protein>
    <recommendedName>
        <fullName evidence="5">Segregation and condensation protein B</fullName>
    </recommendedName>
</protein>
<dbReference type="Pfam" id="PF04079">
    <property type="entry name" value="SMC_ScpB"/>
    <property type="match status" value="1"/>
</dbReference>
<keyword evidence="3 5" id="KW-0159">Chromosome partition</keyword>
<evidence type="ECO:0000313" key="6">
    <source>
        <dbReference type="EMBL" id="SMP48257.1"/>
    </source>
</evidence>
<dbReference type="InterPro" id="IPR036388">
    <property type="entry name" value="WH-like_DNA-bd_sf"/>
</dbReference>
<keyword evidence="2 5" id="KW-0132">Cell division</keyword>
<keyword evidence="1 5" id="KW-0963">Cytoplasm</keyword>
<dbReference type="EMBL" id="FXUF01000003">
    <property type="protein sequence ID" value="SMP48257.1"/>
    <property type="molecule type" value="Genomic_DNA"/>
</dbReference>
<evidence type="ECO:0000256" key="5">
    <source>
        <dbReference type="HAMAP-Rule" id="MF_01804"/>
    </source>
</evidence>
<evidence type="ECO:0000256" key="3">
    <source>
        <dbReference type="ARBA" id="ARBA00022829"/>
    </source>
</evidence>
<evidence type="ECO:0000256" key="4">
    <source>
        <dbReference type="ARBA" id="ARBA00023306"/>
    </source>
</evidence>